<accession>A0A859FFJ2</accession>
<evidence type="ECO:0000259" key="2">
    <source>
        <dbReference type="Pfam" id="PF13786"/>
    </source>
</evidence>
<feature type="transmembrane region" description="Helical" evidence="1">
    <location>
        <begin position="79"/>
        <end position="107"/>
    </location>
</feature>
<dbReference type="InterPro" id="IPR025436">
    <property type="entry name" value="DUF4179"/>
</dbReference>
<dbReference type="Pfam" id="PF13786">
    <property type="entry name" value="DUF4179"/>
    <property type="match status" value="1"/>
</dbReference>
<protein>
    <submittedName>
        <fullName evidence="3">DUF4179 domain-containing protein</fullName>
    </submittedName>
</protein>
<feature type="domain" description="DUF4179" evidence="2">
    <location>
        <begin position="75"/>
        <end position="161"/>
    </location>
</feature>
<dbReference type="AlphaFoldDB" id="A0A859FFJ2"/>
<keyword evidence="4" id="KW-1185">Reference proteome</keyword>
<dbReference type="Gene3D" id="2.60.40.1630">
    <property type="entry name" value="bacillus anthracis domain"/>
    <property type="match status" value="1"/>
</dbReference>
<keyword evidence="1" id="KW-0472">Membrane</keyword>
<evidence type="ECO:0000313" key="3">
    <source>
        <dbReference type="EMBL" id="QKS71877.1"/>
    </source>
</evidence>
<reference evidence="4" key="1">
    <citation type="submission" date="2019-07" db="EMBL/GenBank/DDBJ databases">
        <title>Bacillus alkalisoli sp. nov. isolated from saline soil.</title>
        <authorList>
            <person name="Sun J.-Q."/>
            <person name="Xu L."/>
        </authorList>
    </citation>
    <scope>NUCLEOTIDE SEQUENCE [LARGE SCALE GENOMIC DNA]</scope>
    <source>
        <strain evidence="4">M4U3P1</strain>
    </source>
</reference>
<evidence type="ECO:0000256" key="1">
    <source>
        <dbReference type="SAM" id="Phobius"/>
    </source>
</evidence>
<dbReference type="Proteomes" id="UP000318138">
    <property type="component" value="Chromosome"/>
</dbReference>
<evidence type="ECO:0000313" key="4">
    <source>
        <dbReference type="Proteomes" id="UP000318138"/>
    </source>
</evidence>
<sequence length="511" mass="58419">MTCPTDKKLIQEASNDTHDEAFQKHLETCRSCKTKFEEFQLFSQKVSQEKQQVPVDKHPTHLIQEKQVEMSKKSKKKRLTFGATAFAVVLAATVFLLATSSSFMYWLGGVTPIAYSEEDRLMADGHMTEINEVAVDNDIEVTLTHAIADDVQTIIYYEIEDLADGRSLAINSNYGFAITNPDSFVELDTPIEHMQQWELLWDTIVLEDSADLLRGRITIPPSAEGQIDFSISQLSDIDVVVQQTSSPFLLSDESGRTDGEWAFSFEVEKAPTKAYRLDGEHTLSETPYTYHTLLVGPTGSLVLYHIQGTGSIGLNKVAPTHVDVNKERFVNQLNDSLPMRDGYRQAIFPSLYYHQISDLTIEFDSYLDFYHSGQRSEIAINDGTNTFHLYNERFRLIDEIPVSDDESIYVIEHELHEDREYEWLELRPRRERGNQSFQSQQVINAMMTHDGDTIPPAERLFTEETRDYHYPTHIFTYSGPPDTEIEHLIVNSLIPRVEIGESFDIEATRVH</sequence>
<proteinExistence type="predicted"/>
<name>A0A859FFJ2_9BACI</name>
<gene>
    <name evidence="3" type="ORF">FLK61_34995</name>
</gene>
<keyword evidence="1" id="KW-0812">Transmembrane</keyword>
<organism evidence="3 4">
    <name type="scientific">Paenalkalicoccus suaedae</name>
    <dbReference type="NCBI Taxonomy" id="2592382"/>
    <lineage>
        <taxon>Bacteria</taxon>
        <taxon>Bacillati</taxon>
        <taxon>Bacillota</taxon>
        <taxon>Bacilli</taxon>
        <taxon>Bacillales</taxon>
        <taxon>Bacillaceae</taxon>
        <taxon>Paenalkalicoccus</taxon>
    </lineage>
</organism>
<dbReference type="KEGG" id="psua:FLK61_34995"/>
<dbReference type="RefSeq" id="WP_176009860.1">
    <property type="nucleotide sequence ID" value="NZ_CP041372.2"/>
</dbReference>
<keyword evidence="1" id="KW-1133">Transmembrane helix</keyword>
<dbReference type="EMBL" id="CP041372">
    <property type="protein sequence ID" value="QKS71877.1"/>
    <property type="molecule type" value="Genomic_DNA"/>
</dbReference>